<feature type="domain" description="HTH luxR-type" evidence="2">
    <location>
        <begin position="165"/>
        <end position="230"/>
    </location>
</feature>
<proteinExistence type="predicted"/>
<dbReference type="AlphaFoldDB" id="A0A2T8F7N4"/>
<evidence type="ECO:0000256" key="1">
    <source>
        <dbReference type="ARBA" id="ARBA00023125"/>
    </source>
</evidence>
<protein>
    <recommendedName>
        <fullName evidence="2">HTH luxR-type domain-containing protein</fullName>
    </recommendedName>
</protein>
<gene>
    <name evidence="3" type="ORF">DDE18_17285</name>
</gene>
<dbReference type="RefSeq" id="WP_116573493.1">
    <property type="nucleotide sequence ID" value="NZ_QDGZ01000007.1"/>
</dbReference>
<dbReference type="PROSITE" id="PS00622">
    <property type="entry name" value="HTH_LUXR_1"/>
    <property type="match status" value="1"/>
</dbReference>
<dbReference type="GO" id="GO:0003677">
    <property type="term" value="F:DNA binding"/>
    <property type="evidence" value="ECO:0007669"/>
    <property type="project" value="UniProtKB-KW"/>
</dbReference>
<accession>A0A2T8F7N4</accession>
<dbReference type="CDD" id="cd06170">
    <property type="entry name" value="LuxR_C_like"/>
    <property type="match status" value="1"/>
</dbReference>
<evidence type="ECO:0000313" key="3">
    <source>
        <dbReference type="EMBL" id="PVG81728.1"/>
    </source>
</evidence>
<dbReference type="Gene3D" id="3.40.50.2300">
    <property type="match status" value="1"/>
</dbReference>
<evidence type="ECO:0000259" key="2">
    <source>
        <dbReference type="PROSITE" id="PS50043"/>
    </source>
</evidence>
<dbReference type="PRINTS" id="PR00038">
    <property type="entry name" value="HTHLUXR"/>
</dbReference>
<keyword evidence="4" id="KW-1185">Reference proteome</keyword>
<keyword evidence="1" id="KW-0238">DNA-binding</keyword>
<organism evidence="3 4">
    <name type="scientific">Nocardioides gansuensis</name>
    <dbReference type="NCBI Taxonomy" id="2138300"/>
    <lineage>
        <taxon>Bacteria</taxon>
        <taxon>Bacillati</taxon>
        <taxon>Actinomycetota</taxon>
        <taxon>Actinomycetes</taxon>
        <taxon>Propionibacteriales</taxon>
        <taxon>Nocardioidaceae</taxon>
        <taxon>Nocardioides</taxon>
    </lineage>
</organism>
<dbReference type="SMART" id="SM00421">
    <property type="entry name" value="HTH_LUXR"/>
    <property type="match status" value="1"/>
</dbReference>
<dbReference type="InterPro" id="IPR016032">
    <property type="entry name" value="Sig_transdc_resp-reg_C-effctor"/>
</dbReference>
<dbReference type="SUPFAM" id="SSF52172">
    <property type="entry name" value="CheY-like"/>
    <property type="match status" value="1"/>
</dbReference>
<dbReference type="SUPFAM" id="SSF46894">
    <property type="entry name" value="C-terminal effector domain of the bipartite response regulators"/>
    <property type="match status" value="1"/>
</dbReference>
<dbReference type="EMBL" id="QDGZ01000007">
    <property type="protein sequence ID" value="PVG81728.1"/>
    <property type="molecule type" value="Genomic_DNA"/>
</dbReference>
<name>A0A2T8F7N4_9ACTN</name>
<dbReference type="PANTHER" id="PTHR43214">
    <property type="entry name" value="TWO-COMPONENT RESPONSE REGULATOR"/>
    <property type="match status" value="1"/>
</dbReference>
<reference evidence="3 4" key="1">
    <citation type="submission" date="2018-04" db="EMBL/GenBank/DDBJ databases">
        <title>Genome of Nocardioides gansuensis WSJ-1.</title>
        <authorList>
            <person name="Wu S."/>
            <person name="Wang G."/>
        </authorList>
    </citation>
    <scope>NUCLEOTIDE SEQUENCE [LARGE SCALE GENOMIC DNA]</scope>
    <source>
        <strain evidence="3 4">WSJ-1</strain>
    </source>
</reference>
<dbReference type="InterPro" id="IPR039420">
    <property type="entry name" value="WalR-like"/>
</dbReference>
<evidence type="ECO:0000313" key="4">
    <source>
        <dbReference type="Proteomes" id="UP000246018"/>
    </source>
</evidence>
<dbReference type="Proteomes" id="UP000246018">
    <property type="component" value="Unassembled WGS sequence"/>
</dbReference>
<sequence length="236" mass="25457">MMTKPTPRAHPAASHGVGRILVLSRLPLVAQAVAAALASRGRDVVALVWAGDDAAASTRMVRQAAEDDLMIVLDELEDESAVEQILSLVSGTRARCMVITTHPPDRAWGALLDHGVAAILPGESSLEKVEEVIALAGRGADMMQPEVREHALQEHTSWTDERSDIEARFARLSPRELQVLELLAAGHRVREVSEIVGRTEGTVRSQIKSVRHKLGVHSQLAAVVIAHRMGLGDGPR</sequence>
<dbReference type="InterPro" id="IPR011006">
    <property type="entry name" value="CheY-like_superfamily"/>
</dbReference>
<dbReference type="Pfam" id="PF00196">
    <property type="entry name" value="GerE"/>
    <property type="match status" value="1"/>
</dbReference>
<dbReference type="InterPro" id="IPR000792">
    <property type="entry name" value="Tscrpt_reg_LuxR_C"/>
</dbReference>
<dbReference type="GO" id="GO:0006355">
    <property type="term" value="P:regulation of DNA-templated transcription"/>
    <property type="evidence" value="ECO:0007669"/>
    <property type="project" value="InterPro"/>
</dbReference>
<dbReference type="OrthoDB" id="3777240at2"/>
<dbReference type="PROSITE" id="PS50043">
    <property type="entry name" value="HTH_LUXR_2"/>
    <property type="match status" value="1"/>
</dbReference>
<comment type="caution">
    <text evidence="3">The sequence shown here is derived from an EMBL/GenBank/DDBJ whole genome shotgun (WGS) entry which is preliminary data.</text>
</comment>